<comment type="subunit">
    <text evidence="1">Interacts with F-actin.</text>
</comment>
<dbReference type="CDD" id="cd21299">
    <property type="entry name" value="CH_AtFIM_like_rpt3"/>
    <property type="match status" value="1"/>
</dbReference>
<feature type="non-terminal residue" evidence="6">
    <location>
        <position position="1"/>
    </location>
</feature>
<feature type="domain" description="Calponin-homology (CH)" evidence="5">
    <location>
        <begin position="112"/>
        <end position="229"/>
    </location>
</feature>
<dbReference type="SMART" id="SM00033">
    <property type="entry name" value="CH"/>
    <property type="match status" value="4"/>
</dbReference>
<dbReference type="PANTHER" id="PTHR19961:SF62">
    <property type="entry name" value="FIMBRIN-1"/>
    <property type="match status" value="1"/>
</dbReference>
<dbReference type="CDD" id="cd21296">
    <property type="entry name" value="CH_AtFIM_like_rpt2"/>
    <property type="match status" value="1"/>
</dbReference>
<keyword evidence="7" id="KW-1185">Reference proteome</keyword>
<feature type="region of interest" description="Disordered" evidence="4">
    <location>
        <begin position="677"/>
        <end position="723"/>
    </location>
</feature>
<dbReference type="PROSITE" id="PS50021">
    <property type="entry name" value="CH"/>
    <property type="match status" value="4"/>
</dbReference>
<evidence type="ECO:0000313" key="7">
    <source>
        <dbReference type="Proteomes" id="UP000428333"/>
    </source>
</evidence>
<dbReference type="GO" id="GO:0051015">
    <property type="term" value="F:actin filament binding"/>
    <property type="evidence" value="ECO:0007669"/>
    <property type="project" value="InterPro"/>
</dbReference>
<dbReference type="InterPro" id="IPR036872">
    <property type="entry name" value="CH_dom_sf"/>
</dbReference>
<evidence type="ECO:0000256" key="2">
    <source>
        <dbReference type="ARBA" id="ARBA00022737"/>
    </source>
</evidence>
<dbReference type="EMBL" id="QEFC01001721">
    <property type="protein sequence ID" value="KAE9456522.1"/>
    <property type="molecule type" value="Genomic_DNA"/>
</dbReference>
<evidence type="ECO:0000256" key="3">
    <source>
        <dbReference type="ARBA" id="ARBA00023203"/>
    </source>
</evidence>
<dbReference type="InterPro" id="IPR001715">
    <property type="entry name" value="CH_dom"/>
</dbReference>
<dbReference type="Pfam" id="PF00307">
    <property type="entry name" value="CH"/>
    <property type="match status" value="4"/>
</dbReference>
<dbReference type="GO" id="GO:0051017">
    <property type="term" value="P:actin filament bundle assembly"/>
    <property type="evidence" value="ECO:0007669"/>
    <property type="project" value="InterPro"/>
</dbReference>
<dbReference type="AlphaFoldDB" id="A0A6A4LGN7"/>
<feature type="region of interest" description="Disordered" evidence="4">
    <location>
        <begin position="615"/>
        <end position="637"/>
    </location>
</feature>
<comment type="caution">
    <text evidence="6">The sequence shown here is derived from an EMBL/GenBank/DDBJ whole genome shotgun (WGS) entry which is preliminary data.</text>
</comment>
<dbReference type="InterPro" id="IPR011992">
    <property type="entry name" value="EF-hand-dom_pair"/>
</dbReference>
<accession>A0A6A4LGN7</accession>
<feature type="domain" description="Calponin-homology (CH)" evidence="5">
    <location>
        <begin position="257"/>
        <end position="360"/>
    </location>
</feature>
<dbReference type="GO" id="GO:0005884">
    <property type="term" value="C:actin filament"/>
    <property type="evidence" value="ECO:0007669"/>
    <property type="project" value="TreeGrafter"/>
</dbReference>
<dbReference type="Gene3D" id="1.10.418.10">
    <property type="entry name" value="Calponin-like domain"/>
    <property type="match status" value="4"/>
</dbReference>
<dbReference type="FunFam" id="1.10.418.10:FF:000119">
    <property type="entry name" value="Fimbrin-like protein 2-like"/>
    <property type="match status" value="1"/>
</dbReference>
<evidence type="ECO:0000259" key="5">
    <source>
        <dbReference type="PROSITE" id="PS50021"/>
    </source>
</evidence>
<gene>
    <name evidence="6" type="ORF">C3L33_11548</name>
</gene>
<protein>
    <recommendedName>
        <fullName evidence="5">Calponin-homology (CH) domain-containing protein</fullName>
    </recommendedName>
</protein>
<sequence length="723" mass="79895">MASKPVHSGRTSRSQIQNTWFISLKNRNGKVTIGDLPPLMVKLKAFGEMFKEAEIGEILAESGSVDNEIDFEGFLRMYLNLQSQAAAKLGGPKNSSSFLKATTTTHLHTISESEKSSYVAHINSYLRDDPFLKQFLPIDPATNALFDLAKDGVLLCKLINVAVPGTIDDRAINTKRVLNPWERNENHTLCLNSAKAIGCTVVNIGEQDLVDGRPHLLLGLISQIIKIQLLADLNLKKTPQLVELVEDNNDVEDLMGLAPEKILLKWMNFHLKKAGYNKSVSNFSSDLKDGEAYAYLLNVLAPEHCSPATLDAKDPAERANLVLEHAERMDCKRYLTPKDIVEGSTNLNLAFVAQIFHQRNGLSTDNKISFAEMMTDDEQTSRDERCFRLWINSLGIATYVNNLFEDVRNGWILLEVLDKISSGSVNWKQATKPPIKMPFRKVENCNQVIKIGKQLKFSLVNVAGNDVVQGNKKLILGEVLHLKLLLELKNYIALEFGSLCIFPKWSEDHIRFPVAVDAVQYASTPEELEDRNLSNGLFFLDLLSAVEPRVVNWNLVSKGESDEEKKLNATYIISVARKLGCSIFLLPEDIIQVNQKMILTLTASIMYWSLQQSVEDSDSSPSPAPSVNSEDESSLGGEVSNLTIDDAASDTTVSSQFENEDPIVACNISAASNIANEDTPVASNYTTEDTPVASGNTTEDTPVVTPDAGVPPPTENEDSPVKE</sequence>
<feature type="domain" description="Calponin-homology (CH)" evidence="5">
    <location>
        <begin position="381"/>
        <end position="487"/>
    </location>
</feature>
<feature type="domain" description="Calponin-homology (CH)" evidence="5">
    <location>
        <begin position="496"/>
        <end position="610"/>
    </location>
</feature>
<dbReference type="CDD" id="cd21293">
    <property type="entry name" value="CH_AtFIM_like_rpt1"/>
    <property type="match status" value="1"/>
</dbReference>
<keyword evidence="2" id="KW-0677">Repeat</keyword>
<proteinExistence type="predicted"/>
<keyword evidence="3" id="KW-0009">Actin-binding</keyword>
<dbReference type="GO" id="GO:0005737">
    <property type="term" value="C:cytoplasm"/>
    <property type="evidence" value="ECO:0007669"/>
    <property type="project" value="TreeGrafter"/>
</dbReference>
<dbReference type="Proteomes" id="UP000428333">
    <property type="component" value="Linkage Group LG07"/>
</dbReference>
<organism evidence="6 7">
    <name type="scientific">Rhododendron williamsianum</name>
    <dbReference type="NCBI Taxonomy" id="262921"/>
    <lineage>
        <taxon>Eukaryota</taxon>
        <taxon>Viridiplantae</taxon>
        <taxon>Streptophyta</taxon>
        <taxon>Embryophyta</taxon>
        <taxon>Tracheophyta</taxon>
        <taxon>Spermatophyta</taxon>
        <taxon>Magnoliopsida</taxon>
        <taxon>eudicotyledons</taxon>
        <taxon>Gunneridae</taxon>
        <taxon>Pentapetalae</taxon>
        <taxon>asterids</taxon>
        <taxon>Ericales</taxon>
        <taxon>Ericaceae</taxon>
        <taxon>Ericoideae</taxon>
        <taxon>Rhodoreae</taxon>
        <taxon>Rhododendron</taxon>
    </lineage>
</organism>
<evidence type="ECO:0000313" key="6">
    <source>
        <dbReference type="EMBL" id="KAE9456522.1"/>
    </source>
</evidence>
<reference evidence="6 7" key="1">
    <citation type="journal article" date="2019" name="Genome Biol. Evol.">
        <title>The Rhododendron genome and chromosomal organization provide insight into shared whole-genome duplications across the heath family (Ericaceae).</title>
        <authorList>
            <person name="Soza V.L."/>
            <person name="Lindsley D."/>
            <person name="Waalkes A."/>
            <person name="Ramage E."/>
            <person name="Patwardhan R.P."/>
            <person name="Burton J.N."/>
            <person name="Adey A."/>
            <person name="Kumar A."/>
            <person name="Qiu R."/>
            <person name="Shendure J."/>
            <person name="Hall B."/>
        </authorList>
    </citation>
    <scope>NUCLEOTIDE SEQUENCE [LARGE SCALE GENOMIC DNA]</scope>
    <source>
        <strain evidence="6">RSF 1966-606</strain>
    </source>
</reference>
<dbReference type="SUPFAM" id="SSF47576">
    <property type="entry name" value="Calponin-homology domain, CH-domain"/>
    <property type="match status" value="1"/>
</dbReference>
<dbReference type="FunFam" id="1.10.418.10:FF:000041">
    <property type="entry name" value="Fimbrin-2 isoform A"/>
    <property type="match status" value="1"/>
</dbReference>
<dbReference type="GO" id="GO:0051639">
    <property type="term" value="P:actin filament network formation"/>
    <property type="evidence" value="ECO:0007669"/>
    <property type="project" value="TreeGrafter"/>
</dbReference>
<feature type="compositionally biased region" description="Polar residues" evidence="4">
    <location>
        <begin position="681"/>
        <end position="700"/>
    </location>
</feature>
<evidence type="ECO:0000256" key="4">
    <source>
        <dbReference type="SAM" id="MobiDB-lite"/>
    </source>
</evidence>
<dbReference type="PANTHER" id="PTHR19961">
    <property type="entry name" value="FIMBRIN/PLASTIN"/>
    <property type="match status" value="1"/>
</dbReference>
<feature type="compositionally biased region" description="Low complexity" evidence="4">
    <location>
        <begin position="619"/>
        <end position="628"/>
    </location>
</feature>
<name>A0A6A4LGN7_9ERIC</name>
<evidence type="ECO:0000256" key="1">
    <source>
        <dbReference type="ARBA" id="ARBA00011385"/>
    </source>
</evidence>
<dbReference type="InterPro" id="IPR039959">
    <property type="entry name" value="Fimbrin/Plastin"/>
</dbReference>
<dbReference type="OrthoDB" id="431378at2759"/>
<dbReference type="FunFam" id="1.10.418.10:FF:000031">
    <property type="entry name" value="Fimbrin-2 like"/>
    <property type="match status" value="1"/>
</dbReference>
<dbReference type="GO" id="GO:0032432">
    <property type="term" value="C:actin filament bundle"/>
    <property type="evidence" value="ECO:0007669"/>
    <property type="project" value="TreeGrafter"/>
</dbReference>
<dbReference type="SUPFAM" id="SSF47473">
    <property type="entry name" value="EF-hand"/>
    <property type="match status" value="1"/>
</dbReference>